<feature type="domain" description="CRAL-TRIO" evidence="1">
    <location>
        <begin position="101"/>
        <end position="284"/>
    </location>
</feature>
<dbReference type="PROSITE" id="PS50191">
    <property type="entry name" value="CRAL_TRIO"/>
    <property type="match status" value="2"/>
</dbReference>
<evidence type="ECO:0000313" key="4">
    <source>
        <dbReference type="EMBL" id="CAL4768477.1"/>
    </source>
</evidence>
<dbReference type="SUPFAM" id="SSF101576">
    <property type="entry name" value="Supernatant protein factor (SPF), C-terminal domain"/>
    <property type="match status" value="1"/>
</dbReference>
<dbReference type="InterPro" id="IPR001251">
    <property type="entry name" value="CRAL-TRIO_dom"/>
</dbReference>
<dbReference type="GO" id="GO:0005737">
    <property type="term" value="C:cytoplasm"/>
    <property type="evidence" value="ECO:0007669"/>
    <property type="project" value="TreeGrafter"/>
</dbReference>
<dbReference type="InterPro" id="IPR036598">
    <property type="entry name" value="GOLD_dom_sf"/>
</dbReference>
<dbReference type="Pfam" id="PF00650">
    <property type="entry name" value="CRAL_TRIO"/>
    <property type="match status" value="2"/>
</dbReference>
<dbReference type="AlphaFoldDB" id="A0A9P1BX65"/>
<accession>A0A9P1BX65</accession>
<comment type="caution">
    <text evidence="2">The sequence shown here is derived from an EMBL/GenBank/DDBJ whole genome shotgun (WGS) entry which is preliminary data.</text>
</comment>
<dbReference type="PANTHER" id="PTHR23324:SF83">
    <property type="entry name" value="SEC14-LIKE PROTEIN 2"/>
    <property type="match status" value="1"/>
</dbReference>
<dbReference type="PANTHER" id="PTHR23324">
    <property type="entry name" value="SEC14 RELATED PROTEIN"/>
    <property type="match status" value="1"/>
</dbReference>
<name>A0A9P1BX65_9DINO</name>
<protein>
    <submittedName>
        <fullName evidence="4">CRAL-TRIO domain-containing protein</fullName>
    </submittedName>
</protein>
<evidence type="ECO:0000313" key="2">
    <source>
        <dbReference type="EMBL" id="CAI3981165.1"/>
    </source>
</evidence>
<dbReference type="Gene3D" id="3.40.525.10">
    <property type="entry name" value="CRAL-TRIO lipid binding domain"/>
    <property type="match status" value="2"/>
</dbReference>
<proteinExistence type="predicted"/>
<dbReference type="OrthoDB" id="409403at2759"/>
<organism evidence="2">
    <name type="scientific">Cladocopium goreaui</name>
    <dbReference type="NCBI Taxonomy" id="2562237"/>
    <lineage>
        <taxon>Eukaryota</taxon>
        <taxon>Sar</taxon>
        <taxon>Alveolata</taxon>
        <taxon>Dinophyceae</taxon>
        <taxon>Suessiales</taxon>
        <taxon>Symbiodiniaceae</taxon>
        <taxon>Cladocopium</taxon>
    </lineage>
</organism>
<dbReference type="Gene3D" id="2.60.120.680">
    <property type="entry name" value="GOLD domain"/>
    <property type="match status" value="1"/>
</dbReference>
<feature type="domain" description="CRAL-TRIO" evidence="1">
    <location>
        <begin position="393"/>
        <end position="573"/>
    </location>
</feature>
<dbReference type="CDD" id="cd00170">
    <property type="entry name" value="SEC14"/>
    <property type="match status" value="1"/>
</dbReference>
<dbReference type="InterPro" id="IPR036865">
    <property type="entry name" value="CRAL-TRIO_dom_sf"/>
</dbReference>
<dbReference type="EMBL" id="CAMXCT010000613">
    <property type="protein sequence ID" value="CAI3981165.1"/>
    <property type="molecule type" value="Genomic_DNA"/>
</dbReference>
<dbReference type="SUPFAM" id="SSF52087">
    <property type="entry name" value="CRAL/TRIO domain"/>
    <property type="match status" value="2"/>
</dbReference>
<keyword evidence="5" id="KW-1185">Reference proteome</keyword>
<evidence type="ECO:0000313" key="3">
    <source>
        <dbReference type="EMBL" id="CAL1134540.1"/>
    </source>
</evidence>
<dbReference type="EMBL" id="CAMXCT020000613">
    <property type="protein sequence ID" value="CAL1134540.1"/>
    <property type="molecule type" value="Genomic_DNA"/>
</dbReference>
<sequence length="702" mass="79131">MDCPDFLSQEEKDFVESIRQRFSEELTSREAEGKAYLCFFGSVAVARILGAVEGNVDKAHEWFQTLLRTLSDPKTEALVQDVLQRVADCKSEKRDGSILPHYDTVKDFFNVQLCAPKLSPDGDAIMYMAMQDLDRDGILQHLDWEHWVTFSRACTVLHCVILDEISRESNRMARITLIVDAEGLSLEGMAHRTFSRAHRRDVIDSFQQKVAAEIVASVYVVNVPWTIANLFGLCKTFLPAKFLQKFRVLSGDSLKDTSFVTQCGGQEQVSSFFESRKGLASDNSHTHDRHQLFNMNTWPDEDELQSIAHLREKFGQQISERKQRGADWPCFFSDLALARVLRGNERYFSEASNWFQAFLKKMEKYNVDAIVKEMTQRLESGEGSRASFNMLPHADEIGKYFRCTFSAMKLTPAGDVIWFIPLGDFDRKSLAENVQWEHFVEFVRAMIVLRAIEAQKLSEGQHRMAKCIAIVDLQGSGIGTTGVPKVESFDEPNQKNVAFMREIIIDILGPVYVLNAPWVAVKAFNWFQSLVPERFSRKLVLLDGDGTADPDFLDLVGESQLKHLLATRVGLLSGEVDGDFGDTVVSAGESLSKCRDLKRGESISWATTVEAGDADSWLGVSDIISSATVIFHPELNAQEVAEDEVSLEELPILASDGEVTREYTADRDCVITLCWSNEHSRMRAKGLRYHIELQAKPSSDPK</sequence>
<dbReference type="InterPro" id="IPR051064">
    <property type="entry name" value="SEC14/CRAL-TRIO_domain"/>
</dbReference>
<evidence type="ECO:0000259" key="1">
    <source>
        <dbReference type="PROSITE" id="PS50191"/>
    </source>
</evidence>
<evidence type="ECO:0000313" key="5">
    <source>
        <dbReference type="Proteomes" id="UP001152797"/>
    </source>
</evidence>
<dbReference type="EMBL" id="CAMXCT030000613">
    <property type="protein sequence ID" value="CAL4768477.1"/>
    <property type="molecule type" value="Genomic_DNA"/>
</dbReference>
<reference evidence="3" key="2">
    <citation type="submission" date="2024-04" db="EMBL/GenBank/DDBJ databases">
        <authorList>
            <person name="Chen Y."/>
            <person name="Shah S."/>
            <person name="Dougan E. K."/>
            <person name="Thang M."/>
            <person name="Chan C."/>
        </authorList>
    </citation>
    <scope>NUCLEOTIDE SEQUENCE [LARGE SCALE GENOMIC DNA]</scope>
</reference>
<gene>
    <name evidence="2" type="ORF">C1SCF055_LOCUS8981</name>
</gene>
<reference evidence="2" key="1">
    <citation type="submission" date="2022-10" db="EMBL/GenBank/DDBJ databases">
        <authorList>
            <person name="Chen Y."/>
            <person name="Dougan E. K."/>
            <person name="Chan C."/>
            <person name="Rhodes N."/>
            <person name="Thang M."/>
        </authorList>
    </citation>
    <scope>NUCLEOTIDE SEQUENCE</scope>
</reference>
<dbReference type="Proteomes" id="UP001152797">
    <property type="component" value="Unassembled WGS sequence"/>
</dbReference>